<organism evidence="3 4">
    <name type="scientific">Pseudohoeflea coraliihabitans</name>
    <dbReference type="NCBI Taxonomy" id="2860393"/>
    <lineage>
        <taxon>Bacteria</taxon>
        <taxon>Pseudomonadati</taxon>
        <taxon>Pseudomonadota</taxon>
        <taxon>Alphaproteobacteria</taxon>
        <taxon>Hyphomicrobiales</taxon>
        <taxon>Rhizobiaceae</taxon>
        <taxon>Pseudohoeflea</taxon>
    </lineage>
</organism>
<proteinExistence type="predicted"/>
<name>A0ABS6WMZ1_9HYPH</name>
<keyword evidence="1" id="KW-0808">Transferase</keyword>
<sequence length="335" mass="34158">MLAEAGEAPAVVEHLLQSEAGSIARVGSWLRDAPPAVVTLAARGSSDHAATFFKYLMELQLGIPVTSIGPSVASVYQRPLRLPSAVHFTISQSGASPDIVALQAAAKAGGARTVAIVNVADSPVAREADITIPLGAGPEKSVAATKSFIASAVALAAITGAAGNGALARALTALPGALAATAEVDLDAARQRLADAHSLYACSRGTGLGIALEAALKCKETAGLHAEAFSTAEVMHGPLRLVQDGFPVLGFVQDDAAFDTSSAAMARLAELGAHTITLSSRPVSGLHLSVPSTGCGLLDPLVALLPAYRLIEAVTRQKGFDPDKPRNLNKVTETL</sequence>
<evidence type="ECO:0000259" key="2">
    <source>
        <dbReference type="PROSITE" id="PS51464"/>
    </source>
</evidence>
<dbReference type="InterPro" id="IPR001347">
    <property type="entry name" value="SIS_dom"/>
</dbReference>
<evidence type="ECO:0000256" key="1">
    <source>
        <dbReference type="ARBA" id="ARBA00022576"/>
    </source>
</evidence>
<dbReference type="EMBL" id="JAHWQX010000002">
    <property type="protein sequence ID" value="MBW3097038.1"/>
    <property type="molecule type" value="Genomic_DNA"/>
</dbReference>
<reference evidence="3" key="1">
    <citation type="submission" date="2021-07" db="EMBL/GenBank/DDBJ databases">
        <title>Pseudohoeflea marina sp. nov. a polyhydroxyalcanoate-producing bacterium.</title>
        <authorList>
            <person name="Zheng W."/>
            <person name="Yu S."/>
            <person name="Huang Y."/>
        </authorList>
    </citation>
    <scope>NUCLEOTIDE SEQUENCE</scope>
    <source>
        <strain evidence="3">DP4N28-3</strain>
    </source>
</reference>
<dbReference type="InterPro" id="IPR035490">
    <property type="entry name" value="GlmS/FrlB_SIS"/>
</dbReference>
<dbReference type="PROSITE" id="PS51464">
    <property type="entry name" value="SIS"/>
    <property type="match status" value="2"/>
</dbReference>
<protein>
    <submittedName>
        <fullName evidence="3">SIS domain-containing protein</fullName>
    </submittedName>
</protein>
<feature type="domain" description="SIS" evidence="2">
    <location>
        <begin position="190"/>
        <end position="325"/>
    </location>
</feature>
<dbReference type="PANTHER" id="PTHR10937">
    <property type="entry name" value="GLUCOSAMINE--FRUCTOSE-6-PHOSPHATE AMINOTRANSFERASE, ISOMERIZING"/>
    <property type="match status" value="1"/>
</dbReference>
<dbReference type="Proteomes" id="UP001430804">
    <property type="component" value="Unassembled WGS sequence"/>
</dbReference>
<accession>A0ABS6WMZ1</accession>
<dbReference type="PANTHER" id="PTHR10937:SF8">
    <property type="entry name" value="AMINOTRANSFERASE-RELATED"/>
    <property type="match status" value="1"/>
</dbReference>
<keyword evidence="1" id="KW-0032">Aminotransferase</keyword>
<dbReference type="RefSeq" id="WP_219201712.1">
    <property type="nucleotide sequence ID" value="NZ_JAHWQX010000002.1"/>
</dbReference>
<dbReference type="CDD" id="cd05008">
    <property type="entry name" value="SIS_GlmS_GlmD_1"/>
    <property type="match status" value="1"/>
</dbReference>
<dbReference type="InterPro" id="IPR035466">
    <property type="entry name" value="GlmS/AgaS_SIS"/>
</dbReference>
<dbReference type="CDD" id="cd05009">
    <property type="entry name" value="SIS_GlmS_GlmD_2"/>
    <property type="match status" value="1"/>
</dbReference>
<evidence type="ECO:0000313" key="3">
    <source>
        <dbReference type="EMBL" id="MBW3097038.1"/>
    </source>
</evidence>
<comment type="caution">
    <text evidence="3">The sequence shown here is derived from an EMBL/GenBank/DDBJ whole genome shotgun (WGS) entry which is preliminary data.</text>
</comment>
<evidence type="ECO:0000313" key="4">
    <source>
        <dbReference type="Proteomes" id="UP001430804"/>
    </source>
</evidence>
<dbReference type="Pfam" id="PF01380">
    <property type="entry name" value="SIS"/>
    <property type="match status" value="2"/>
</dbReference>
<gene>
    <name evidence="3" type="ORF">KY465_07080</name>
</gene>
<feature type="domain" description="SIS" evidence="2">
    <location>
        <begin position="26"/>
        <end position="189"/>
    </location>
</feature>
<keyword evidence="4" id="KW-1185">Reference proteome</keyword>